<evidence type="ECO:0000256" key="4">
    <source>
        <dbReference type="ARBA" id="ARBA00022475"/>
    </source>
</evidence>
<keyword evidence="11" id="KW-1185">Reference proteome</keyword>
<dbReference type="PANTHER" id="PTHR43227:SF11">
    <property type="entry name" value="BLL4140 PROTEIN"/>
    <property type="match status" value="1"/>
</dbReference>
<dbReference type="AlphaFoldDB" id="A0A963YTU0"/>
<evidence type="ECO:0000256" key="2">
    <source>
        <dbReference type="ARBA" id="ARBA00009306"/>
    </source>
</evidence>
<proteinExistence type="inferred from homology"/>
<evidence type="ECO:0000256" key="1">
    <source>
        <dbReference type="ARBA" id="ARBA00004651"/>
    </source>
</evidence>
<protein>
    <submittedName>
        <fullName evidence="10">Sugar ABC transporter permease</fullName>
    </submittedName>
</protein>
<feature type="transmembrane region" description="Helical" evidence="8">
    <location>
        <begin position="118"/>
        <end position="139"/>
    </location>
</feature>
<dbReference type="PROSITE" id="PS50928">
    <property type="entry name" value="ABC_TM1"/>
    <property type="match status" value="1"/>
</dbReference>
<evidence type="ECO:0000259" key="9">
    <source>
        <dbReference type="PROSITE" id="PS50928"/>
    </source>
</evidence>
<evidence type="ECO:0000256" key="3">
    <source>
        <dbReference type="ARBA" id="ARBA00022448"/>
    </source>
</evidence>
<evidence type="ECO:0000313" key="10">
    <source>
        <dbReference type="EMBL" id="MCB8876791.1"/>
    </source>
</evidence>
<dbReference type="Gene3D" id="1.10.3720.10">
    <property type="entry name" value="MetI-like"/>
    <property type="match status" value="1"/>
</dbReference>
<dbReference type="PANTHER" id="PTHR43227">
    <property type="entry name" value="BLL4140 PROTEIN"/>
    <property type="match status" value="1"/>
</dbReference>
<keyword evidence="4" id="KW-1003">Cell membrane</keyword>
<feature type="transmembrane region" description="Helical" evidence="8">
    <location>
        <begin position="223"/>
        <end position="246"/>
    </location>
</feature>
<evidence type="ECO:0000256" key="8">
    <source>
        <dbReference type="RuleBase" id="RU363032"/>
    </source>
</evidence>
<feature type="domain" description="ABC transmembrane type-1" evidence="9">
    <location>
        <begin position="81"/>
        <end position="295"/>
    </location>
</feature>
<dbReference type="GO" id="GO:0055085">
    <property type="term" value="P:transmembrane transport"/>
    <property type="evidence" value="ECO:0007669"/>
    <property type="project" value="InterPro"/>
</dbReference>
<evidence type="ECO:0000256" key="7">
    <source>
        <dbReference type="ARBA" id="ARBA00023136"/>
    </source>
</evidence>
<name>A0A963YTU0_9PROT</name>
<evidence type="ECO:0000313" key="11">
    <source>
        <dbReference type="Proteomes" id="UP000708298"/>
    </source>
</evidence>
<gene>
    <name evidence="10" type="ORF">ASILVAE211_16485</name>
</gene>
<accession>A0A963YTU0</accession>
<evidence type="ECO:0000256" key="5">
    <source>
        <dbReference type="ARBA" id="ARBA00022692"/>
    </source>
</evidence>
<dbReference type="EMBL" id="JAESVB010000008">
    <property type="protein sequence ID" value="MCB8876791.1"/>
    <property type="molecule type" value="Genomic_DNA"/>
</dbReference>
<sequence length="304" mass="34194">MATIANKKSRQRRRELTDGQFALMIGLPVILLLVVIVAYPLVYSAWMAFHRIMFFGGYRAKFVGFKNFATVLSDPEFWWCTWVTIRFTLESVILTMLLGLGIGLLLNRPSRFGSLWRTLVFLPWCVSLYGAGLMFAYLARGQTGLPTAILADLGMQNVPDFMTTRSIVEVLAIGSSWTMAPLVGFFVLANLKTIPKRLYDLAAIDQLTPLETFWNVTLPPLRFTLFVFTSISIVLSMKLFDLIFVLSDGGPGDASSTLTYQLYKVSFKNLNLGYGAAMSFFLLFFIIGSTMALYLVWGRREKAL</sequence>
<organism evidence="10 11">
    <name type="scientific">Acidisoma silvae</name>
    <dbReference type="NCBI Taxonomy" id="2802396"/>
    <lineage>
        <taxon>Bacteria</taxon>
        <taxon>Pseudomonadati</taxon>
        <taxon>Pseudomonadota</taxon>
        <taxon>Alphaproteobacteria</taxon>
        <taxon>Acetobacterales</taxon>
        <taxon>Acidocellaceae</taxon>
        <taxon>Acidisoma</taxon>
    </lineage>
</organism>
<evidence type="ECO:0000256" key="6">
    <source>
        <dbReference type="ARBA" id="ARBA00022989"/>
    </source>
</evidence>
<feature type="transmembrane region" description="Helical" evidence="8">
    <location>
        <begin position="83"/>
        <end position="106"/>
    </location>
</feature>
<comment type="caution">
    <text evidence="10">The sequence shown here is derived from an EMBL/GenBank/DDBJ whole genome shotgun (WGS) entry which is preliminary data.</text>
</comment>
<feature type="transmembrane region" description="Helical" evidence="8">
    <location>
        <begin position="21"/>
        <end position="46"/>
    </location>
</feature>
<dbReference type="SUPFAM" id="SSF161098">
    <property type="entry name" value="MetI-like"/>
    <property type="match status" value="1"/>
</dbReference>
<reference evidence="10" key="1">
    <citation type="journal article" date="2021" name="Microorganisms">
        <title>Acidisoma silvae sp. nov. and Acidisomacellulosilytica sp. nov., Two Acidophilic Bacteria Isolated from Decaying Wood, Hydrolyzing Cellulose and Producing Poly-3-hydroxybutyrate.</title>
        <authorList>
            <person name="Mieszkin S."/>
            <person name="Pouder E."/>
            <person name="Uroz S."/>
            <person name="Simon-Colin C."/>
            <person name="Alain K."/>
        </authorList>
    </citation>
    <scope>NUCLEOTIDE SEQUENCE</scope>
    <source>
        <strain evidence="10">HW T2.11</strain>
    </source>
</reference>
<dbReference type="Pfam" id="PF00528">
    <property type="entry name" value="BPD_transp_1"/>
    <property type="match status" value="1"/>
</dbReference>
<feature type="transmembrane region" description="Helical" evidence="8">
    <location>
        <begin position="272"/>
        <end position="297"/>
    </location>
</feature>
<keyword evidence="3 8" id="KW-0813">Transport</keyword>
<dbReference type="GO" id="GO:0005886">
    <property type="term" value="C:plasma membrane"/>
    <property type="evidence" value="ECO:0007669"/>
    <property type="project" value="UniProtKB-SubCell"/>
</dbReference>
<dbReference type="InterPro" id="IPR000515">
    <property type="entry name" value="MetI-like"/>
</dbReference>
<keyword evidence="6 8" id="KW-1133">Transmembrane helix</keyword>
<dbReference type="InterPro" id="IPR035906">
    <property type="entry name" value="MetI-like_sf"/>
</dbReference>
<reference evidence="10" key="2">
    <citation type="submission" date="2021-01" db="EMBL/GenBank/DDBJ databases">
        <authorList>
            <person name="Mieszkin S."/>
            <person name="Pouder E."/>
            <person name="Alain K."/>
        </authorList>
    </citation>
    <scope>NUCLEOTIDE SEQUENCE</scope>
    <source>
        <strain evidence="10">HW T2.11</strain>
    </source>
</reference>
<keyword evidence="5 8" id="KW-0812">Transmembrane</keyword>
<dbReference type="CDD" id="cd06261">
    <property type="entry name" value="TM_PBP2"/>
    <property type="match status" value="1"/>
</dbReference>
<dbReference type="RefSeq" id="WP_227322450.1">
    <property type="nucleotide sequence ID" value="NZ_JAESVB010000008.1"/>
</dbReference>
<feature type="transmembrane region" description="Helical" evidence="8">
    <location>
        <begin position="170"/>
        <end position="191"/>
    </location>
</feature>
<dbReference type="Proteomes" id="UP000708298">
    <property type="component" value="Unassembled WGS sequence"/>
</dbReference>
<keyword evidence="7 8" id="KW-0472">Membrane</keyword>
<dbReference type="InterPro" id="IPR050809">
    <property type="entry name" value="UgpAE/MalFG_permease"/>
</dbReference>
<comment type="similarity">
    <text evidence="2 8">Belongs to the binding-protein-dependent transport system permease family.</text>
</comment>
<comment type="subcellular location">
    <subcellularLocation>
        <location evidence="1 8">Cell membrane</location>
        <topology evidence="1 8">Multi-pass membrane protein</topology>
    </subcellularLocation>
</comment>